<gene>
    <name evidence="7" type="ORF">DCC39_15160</name>
</gene>
<evidence type="ECO:0000256" key="6">
    <source>
        <dbReference type="SAM" id="Phobius"/>
    </source>
</evidence>
<dbReference type="GO" id="GO:0009003">
    <property type="term" value="F:signal peptidase activity"/>
    <property type="evidence" value="ECO:0007669"/>
    <property type="project" value="UniProtKB-EC"/>
</dbReference>
<dbReference type="Gene3D" id="2.10.109.10">
    <property type="entry name" value="Umud Fragment, subunit A"/>
    <property type="match status" value="1"/>
</dbReference>
<evidence type="ECO:0000256" key="3">
    <source>
        <dbReference type="ARBA" id="ARBA00022989"/>
    </source>
</evidence>
<dbReference type="GO" id="GO:0006465">
    <property type="term" value="P:signal peptide processing"/>
    <property type="evidence" value="ECO:0007669"/>
    <property type="project" value="UniProtKB-UniRule"/>
</dbReference>
<dbReference type="EMBL" id="QCZG01000039">
    <property type="protein sequence ID" value="PWA08272.1"/>
    <property type="molecule type" value="Genomic_DNA"/>
</dbReference>
<evidence type="ECO:0000313" key="7">
    <source>
        <dbReference type="EMBL" id="PWA08272.1"/>
    </source>
</evidence>
<evidence type="ECO:0000313" key="8">
    <source>
        <dbReference type="Proteomes" id="UP000245998"/>
    </source>
</evidence>
<dbReference type="GO" id="GO:0016020">
    <property type="term" value="C:membrane"/>
    <property type="evidence" value="ECO:0007669"/>
    <property type="project" value="UniProtKB-SubCell"/>
</dbReference>
<feature type="transmembrane region" description="Helical" evidence="6">
    <location>
        <begin position="152"/>
        <end position="171"/>
    </location>
</feature>
<dbReference type="PANTHER" id="PTHR10806:SF6">
    <property type="entry name" value="SIGNAL PEPTIDASE COMPLEX CATALYTIC SUBUNIT SEC11"/>
    <property type="match status" value="1"/>
</dbReference>
<dbReference type="InterPro" id="IPR001733">
    <property type="entry name" value="Peptidase_S26B"/>
</dbReference>
<dbReference type="EC" id="3.4.21.89" evidence="5"/>
<dbReference type="Proteomes" id="UP000245998">
    <property type="component" value="Unassembled WGS sequence"/>
</dbReference>
<dbReference type="NCBIfam" id="NF046067">
    <property type="entry name" value="SigPepSipWBacil"/>
    <property type="match status" value="1"/>
</dbReference>
<organism evidence="7 8">
    <name type="scientific">Pueribacillus theae</name>
    <dbReference type="NCBI Taxonomy" id="2171751"/>
    <lineage>
        <taxon>Bacteria</taxon>
        <taxon>Bacillati</taxon>
        <taxon>Bacillota</taxon>
        <taxon>Bacilli</taxon>
        <taxon>Bacillales</taxon>
        <taxon>Bacillaceae</taxon>
        <taxon>Pueribacillus</taxon>
    </lineage>
</organism>
<dbReference type="NCBIfam" id="TIGR02228">
    <property type="entry name" value="sigpep_I_arch"/>
    <property type="match status" value="1"/>
</dbReference>
<keyword evidence="4 6" id="KW-0472">Membrane</keyword>
<dbReference type="InterPro" id="IPR036286">
    <property type="entry name" value="LexA/Signal_pep-like_sf"/>
</dbReference>
<dbReference type="GO" id="GO:0004252">
    <property type="term" value="F:serine-type endopeptidase activity"/>
    <property type="evidence" value="ECO:0007669"/>
    <property type="project" value="UniProtKB-UniRule"/>
</dbReference>
<dbReference type="PANTHER" id="PTHR10806">
    <property type="entry name" value="SIGNAL PEPTIDASE COMPLEX CATALYTIC SUBUNIT SEC11"/>
    <property type="match status" value="1"/>
</dbReference>
<proteinExistence type="predicted"/>
<evidence type="ECO:0000256" key="5">
    <source>
        <dbReference type="NCBIfam" id="TIGR02228"/>
    </source>
</evidence>
<dbReference type="CDD" id="cd06462">
    <property type="entry name" value="Peptidase_S24_S26"/>
    <property type="match status" value="1"/>
</dbReference>
<dbReference type="PRINTS" id="PR00728">
    <property type="entry name" value="SIGNALPTASE"/>
</dbReference>
<keyword evidence="2 6" id="KW-0812">Transmembrane</keyword>
<sequence length="189" mass="20541">MKTTMKWISNFVTWLLFALLIVMAVLVISMRFSGGDQTMFGYQLKTVLSGSMEPAINTGSIIAVKPGGDTTRFKPGDVITYKTDEEGTLTTHRVIKAEGSGDNLRYVTKGDNNSAADMEPVLHENVVAEYTGFTIPYVGYILSYAQSKLGSALLLIVPGVLFLGYAIVNILRAFKEVDGGKNQEASNSQ</sequence>
<keyword evidence="3 6" id="KW-1133">Transmembrane helix</keyword>
<evidence type="ECO:0000256" key="1">
    <source>
        <dbReference type="ARBA" id="ARBA00004370"/>
    </source>
</evidence>
<name>A0A2U1JT34_9BACI</name>
<feature type="transmembrane region" description="Helical" evidence="6">
    <location>
        <begin position="12"/>
        <end position="32"/>
    </location>
</feature>
<evidence type="ECO:0000256" key="2">
    <source>
        <dbReference type="ARBA" id="ARBA00022692"/>
    </source>
</evidence>
<dbReference type="SUPFAM" id="SSF51306">
    <property type="entry name" value="LexA/Signal peptidase"/>
    <property type="match status" value="1"/>
</dbReference>
<reference evidence="7 8" key="1">
    <citation type="submission" date="2018-04" db="EMBL/GenBank/DDBJ databases">
        <title>Camelliibacillus theae gen. nov., sp. nov., isolated from Pu'er tea.</title>
        <authorList>
            <person name="Niu L."/>
        </authorList>
    </citation>
    <scope>NUCLEOTIDE SEQUENCE [LARGE SCALE GENOMIC DNA]</scope>
    <source>
        <strain evidence="7 8">T8</strain>
    </source>
</reference>
<evidence type="ECO:0000256" key="4">
    <source>
        <dbReference type="ARBA" id="ARBA00023136"/>
    </source>
</evidence>
<comment type="caution">
    <text evidence="7">The sequence shown here is derived from an EMBL/GenBank/DDBJ whole genome shotgun (WGS) entry which is preliminary data.</text>
</comment>
<protein>
    <recommendedName>
        <fullName evidence="5">Signal peptidase I</fullName>
        <ecNumber evidence="5">3.4.21.89</ecNumber>
    </recommendedName>
</protein>
<keyword evidence="8" id="KW-1185">Reference proteome</keyword>
<dbReference type="OrthoDB" id="2243765at2"/>
<dbReference type="AlphaFoldDB" id="A0A2U1JT34"/>
<comment type="subcellular location">
    <subcellularLocation>
        <location evidence="1">Membrane</location>
    </subcellularLocation>
</comment>
<accession>A0A2U1JT34</accession>